<evidence type="ECO:0000313" key="3">
    <source>
        <dbReference type="EMBL" id="TRM68317.1"/>
    </source>
</evidence>
<protein>
    <submittedName>
        <fullName evidence="3">RF-1 domain-containing protein</fullName>
    </submittedName>
</protein>
<proteinExistence type="predicted"/>
<dbReference type="InterPro" id="IPR052104">
    <property type="entry name" value="Mito_Release_Factor_mL62"/>
</dbReference>
<feature type="compositionally biased region" description="Basic and acidic residues" evidence="1">
    <location>
        <begin position="156"/>
        <end position="175"/>
    </location>
</feature>
<dbReference type="GO" id="GO:0016150">
    <property type="term" value="F:translation release factor activity, codon nonspecific"/>
    <property type="evidence" value="ECO:0007669"/>
    <property type="project" value="TreeGrafter"/>
</dbReference>
<dbReference type="Gene3D" id="3.30.160.20">
    <property type="match status" value="1"/>
</dbReference>
<dbReference type="InterPro" id="IPR000352">
    <property type="entry name" value="Pep_chain_release_fac_I"/>
</dbReference>
<feature type="compositionally biased region" description="Polar residues" evidence="1">
    <location>
        <begin position="187"/>
        <end position="197"/>
    </location>
</feature>
<dbReference type="STRING" id="97359.A0A550CU53"/>
<keyword evidence="4" id="KW-1185">Reference proteome</keyword>
<accession>A0A550CU53</accession>
<feature type="domain" description="Prokaryotic-type class I peptide chain release factors" evidence="2">
    <location>
        <begin position="60"/>
        <end position="191"/>
    </location>
</feature>
<dbReference type="Proteomes" id="UP000320762">
    <property type="component" value="Unassembled WGS sequence"/>
</dbReference>
<dbReference type="PANTHER" id="PTHR11075">
    <property type="entry name" value="PEPTIDE CHAIN RELEASE FACTOR"/>
    <property type="match status" value="1"/>
</dbReference>
<reference evidence="3 4" key="1">
    <citation type="journal article" date="2019" name="New Phytol.">
        <title>Comparative genomics reveals unique wood-decay strategies and fruiting body development in the Schizophyllaceae.</title>
        <authorList>
            <person name="Almasi E."/>
            <person name="Sahu N."/>
            <person name="Krizsan K."/>
            <person name="Balint B."/>
            <person name="Kovacs G.M."/>
            <person name="Kiss B."/>
            <person name="Cseklye J."/>
            <person name="Drula E."/>
            <person name="Henrissat B."/>
            <person name="Nagy I."/>
            <person name="Chovatia M."/>
            <person name="Adam C."/>
            <person name="LaButti K."/>
            <person name="Lipzen A."/>
            <person name="Riley R."/>
            <person name="Grigoriev I.V."/>
            <person name="Nagy L.G."/>
        </authorList>
    </citation>
    <scope>NUCLEOTIDE SEQUENCE [LARGE SCALE GENOMIC DNA]</scope>
    <source>
        <strain evidence="3 4">NL-1724</strain>
    </source>
</reference>
<dbReference type="GO" id="GO:0070126">
    <property type="term" value="P:mitochondrial translational termination"/>
    <property type="evidence" value="ECO:0007669"/>
    <property type="project" value="TreeGrafter"/>
</dbReference>
<dbReference type="EMBL" id="VDMD01000002">
    <property type="protein sequence ID" value="TRM68317.1"/>
    <property type="molecule type" value="Genomic_DNA"/>
</dbReference>
<dbReference type="GO" id="GO:0004045">
    <property type="term" value="F:peptidyl-tRNA hydrolase activity"/>
    <property type="evidence" value="ECO:0007669"/>
    <property type="project" value="TreeGrafter"/>
</dbReference>
<sequence>MLLLPFRHHVCTLSRGLLTSWALHTSRLASGLAKPPPHKALHDTQTMNDAKHWVQEFKSADIPKSLVEITFSRSSGPGGQNVNKVNTKATLRCSVNSSWIPLWATARLRESTHYVRATDSILLTSTAHRSQAQNIEDCLRKLHGVVISASSADIRNEASEEQKQRVKGLERADKERRKREKMHRSQLKQSRSGRPEF</sequence>
<dbReference type="AlphaFoldDB" id="A0A550CU53"/>
<organism evidence="3 4">
    <name type="scientific">Schizophyllum amplum</name>
    <dbReference type="NCBI Taxonomy" id="97359"/>
    <lineage>
        <taxon>Eukaryota</taxon>
        <taxon>Fungi</taxon>
        <taxon>Dikarya</taxon>
        <taxon>Basidiomycota</taxon>
        <taxon>Agaricomycotina</taxon>
        <taxon>Agaricomycetes</taxon>
        <taxon>Agaricomycetidae</taxon>
        <taxon>Agaricales</taxon>
        <taxon>Schizophyllaceae</taxon>
        <taxon>Schizophyllum</taxon>
    </lineage>
</organism>
<evidence type="ECO:0000256" key="1">
    <source>
        <dbReference type="SAM" id="MobiDB-lite"/>
    </source>
</evidence>
<dbReference type="SUPFAM" id="SSF110916">
    <property type="entry name" value="Peptidyl-tRNA hydrolase domain-like"/>
    <property type="match status" value="1"/>
</dbReference>
<name>A0A550CU53_9AGAR</name>
<comment type="caution">
    <text evidence="3">The sequence shown here is derived from an EMBL/GenBank/DDBJ whole genome shotgun (WGS) entry which is preliminary data.</text>
</comment>
<dbReference type="OrthoDB" id="270639at2759"/>
<evidence type="ECO:0000313" key="4">
    <source>
        <dbReference type="Proteomes" id="UP000320762"/>
    </source>
</evidence>
<dbReference type="GO" id="GO:0005762">
    <property type="term" value="C:mitochondrial large ribosomal subunit"/>
    <property type="evidence" value="ECO:0007669"/>
    <property type="project" value="TreeGrafter"/>
</dbReference>
<dbReference type="PANTHER" id="PTHR11075:SF54">
    <property type="entry name" value="LARGE RIBOSOMAL SUBUNIT PROTEIN ML62"/>
    <property type="match status" value="1"/>
</dbReference>
<feature type="compositionally biased region" description="Basic residues" evidence="1">
    <location>
        <begin position="176"/>
        <end position="186"/>
    </location>
</feature>
<evidence type="ECO:0000259" key="2">
    <source>
        <dbReference type="Pfam" id="PF00472"/>
    </source>
</evidence>
<feature type="region of interest" description="Disordered" evidence="1">
    <location>
        <begin position="156"/>
        <end position="197"/>
    </location>
</feature>
<gene>
    <name evidence="3" type="ORF">BD626DRAFT_450750</name>
</gene>
<dbReference type="Pfam" id="PF00472">
    <property type="entry name" value="RF-1"/>
    <property type="match status" value="1"/>
</dbReference>